<proteinExistence type="predicted"/>
<dbReference type="EMBL" id="KE525342">
    <property type="protein sequence ID" value="KFB48823.1"/>
    <property type="molecule type" value="Genomic_DNA"/>
</dbReference>
<dbReference type="OMA" id="ESAKNWQ"/>
<name>A0A084WF29_ANOSI</name>
<dbReference type="Gene3D" id="3.10.120.10">
    <property type="entry name" value="Cytochrome b5-like heme/steroid binding domain"/>
    <property type="match status" value="1"/>
</dbReference>
<dbReference type="OrthoDB" id="10257697at2759"/>
<evidence type="ECO:0000313" key="2">
    <source>
        <dbReference type="EnsemblMetazoa" id="ASIC016931-PA"/>
    </source>
</evidence>
<dbReference type="AlphaFoldDB" id="A0A084WF29"/>
<keyword evidence="3" id="KW-1185">Reference proteome</keyword>
<gene>
    <name evidence="1" type="ORF">ZHAS_00016931</name>
</gene>
<sequence>MFVGHDATRSFVTGEFDHYTEELSDVSSLTDTELQQLLTWREFYDKTYPYRGKAVGRYFDQFGQETAYYRHVLDRAAKAEETKNAGTTYPSCNVEWKKETGTRVWCTNRSGDGVERQWTGLPRKVVSSGNDDDDDQPRSVQFCACVPEDVSDTQYVAFAGCEASAVSCIIPDQD</sequence>
<dbReference type="EnsemblMetazoa" id="ASIC016931-RA">
    <property type="protein sequence ID" value="ASIC016931-PA"/>
    <property type="gene ID" value="ASIC016931"/>
</dbReference>
<reference evidence="2" key="2">
    <citation type="submission" date="2020-05" db="UniProtKB">
        <authorList>
            <consortium name="EnsemblMetazoa"/>
        </authorList>
    </citation>
    <scope>IDENTIFICATION</scope>
</reference>
<evidence type="ECO:0000313" key="3">
    <source>
        <dbReference type="Proteomes" id="UP000030765"/>
    </source>
</evidence>
<reference evidence="1 3" key="1">
    <citation type="journal article" date="2014" name="BMC Genomics">
        <title>Genome sequence of Anopheles sinensis provides insight into genetics basis of mosquito competence for malaria parasites.</title>
        <authorList>
            <person name="Zhou D."/>
            <person name="Zhang D."/>
            <person name="Ding G."/>
            <person name="Shi L."/>
            <person name="Hou Q."/>
            <person name="Ye Y."/>
            <person name="Xu Y."/>
            <person name="Zhou H."/>
            <person name="Xiong C."/>
            <person name="Li S."/>
            <person name="Yu J."/>
            <person name="Hong S."/>
            <person name="Yu X."/>
            <person name="Zou P."/>
            <person name="Chen C."/>
            <person name="Chang X."/>
            <person name="Wang W."/>
            <person name="Lv Y."/>
            <person name="Sun Y."/>
            <person name="Ma L."/>
            <person name="Shen B."/>
            <person name="Zhu C."/>
        </authorList>
    </citation>
    <scope>NUCLEOTIDE SEQUENCE [LARGE SCALE GENOMIC DNA]</scope>
</reference>
<accession>A0A084WF29</accession>
<dbReference type="VEuPathDB" id="VectorBase:ASIS019095"/>
<evidence type="ECO:0000313" key="1">
    <source>
        <dbReference type="EMBL" id="KFB48823.1"/>
    </source>
</evidence>
<dbReference type="Proteomes" id="UP000030765">
    <property type="component" value="Unassembled WGS sequence"/>
</dbReference>
<dbReference type="InterPro" id="IPR036400">
    <property type="entry name" value="Cyt_B5-like_heme/steroid_sf"/>
</dbReference>
<organism evidence="1">
    <name type="scientific">Anopheles sinensis</name>
    <name type="common">Mosquito</name>
    <dbReference type="NCBI Taxonomy" id="74873"/>
    <lineage>
        <taxon>Eukaryota</taxon>
        <taxon>Metazoa</taxon>
        <taxon>Ecdysozoa</taxon>
        <taxon>Arthropoda</taxon>
        <taxon>Hexapoda</taxon>
        <taxon>Insecta</taxon>
        <taxon>Pterygota</taxon>
        <taxon>Neoptera</taxon>
        <taxon>Endopterygota</taxon>
        <taxon>Diptera</taxon>
        <taxon>Nematocera</taxon>
        <taxon>Culicoidea</taxon>
        <taxon>Culicidae</taxon>
        <taxon>Anophelinae</taxon>
        <taxon>Anopheles</taxon>
    </lineage>
</organism>
<dbReference type="VEuPathDB" id="VectorBase:ASIC016931"/>
<protein>
    <submittedName>
        <fullName evidence="1">AGAP001042-PA-like protein</fullName>
    </submittedName>
</protein>
<dbReference type="EMBL" id="ATLV01023287">
    <property type="status" value="NOT_ANNOTATED_CDS"/>
    <property type="molecule type" value="Genomic_DNA"/>
</dbReference>